<accession>A0A2Z7CP63</accession>
<dbReference type="GO" id="GO:0005737">
    <property type="term" value="C:cytoplasm"/>
    <property type="evidence" value="ECO:0007669"/>
    <property type="project" value="TreeGrafter"/>
</dbReference>
<feature type="domain" description="RanBP2-type" evidence="5">
    <location>
        <begin position="339"/>
        <end position="368"/>
    </location>
</feature>
<dbReference type="EMBL" id="KQ995661">
    <property type="protein sequence ID" value="KZV46509.1"/>
    <property type="molecule type" value="Genomic_DNA"/>
</dbReference>
<evidence type="ECO:0000256" key="4">
    <source>
        <dbReference type="PROSITE-ProRule" id="PRU00322"/>
    </source>
</evidence>
<protein>
    <recommendedName>
        <fullName evidence="5">RanBP2-type domain-containing protein</fullName>
    </recommendedName>
</protein>
<proteinExistence type="predicted"/>
<gene>
    <name evidence="6" type="ORF">F511_10614</name>
</gene>
<dbReference type="OrthoDB" id="448399at2759"/>
<keyword evidence="7" id="KW-1185">Reference proteome</keyword>
<evidence type="ECO:0000259" key="5">
    <source>
        <dbReference type="PROSITE" id="PS50199"/>
    </source>
</evidence>
<evidence type="ECO:0000256" key="3">
    <source>
        <dbReference type="ARBA" id="ARBA00022833"/>
    </source>
</evidence>
<keyword evidence="1" id="KW-0479">Metal-binding</keyword>
<keyword evidence="2 4" id="KW-0863">Zinc-finger</keyword>
<dbReference type="SUPFAM" id="SSF90209">
    <property type="entry name" value="Ran binding protein zinc finger-like"/>
    <property type="match status" value="3"/>
</dbReference>
<evidence type="ECO:0000256" key="2">
    <source>
        <dbReference type="ARBA" id="ARBA00022771"/>
    </source>
</evidence>
<dbReference type="PROSITE" id="PS01358">
    <property type="entry name" value="ZF_RANBP2_1"/>
    <property type="match status" value="2"/>
</dbReference>
<dbReference type="SMART" id="SM00547">
    <property type="entry name" value="ZnF_RBZ"/>
    <property type="match status" value="3"/>
</dbReference>
<dbReference type="Pfam" id="PF00641">
    <property type="entry name" value="Zn_ribbon_RanBP"/>
    <property type="match status" value="3"/>
</dbReference>
<organism evidence="6 7">
    <name type="scientific">Dorcoceras hygrometricum</name>
    <dbReference type="NCBI Taxonomy" id="472368"/>
    <lineage>
        <taxon>Eukaryota</taxon>
        <taxon>Viridiplantae</taxon>
        <taxon>Streptophyta</taxon>
        <taxon>Embryophyta</taxon>
        <taxon>Tracheophyta</taxon>
        <taxon>Spermatophyta</taxon>
        <taxon>Magnoliopsida</taxon>
        <taxon>eudicotyledons</taxon>
        <taxon>Gunneridae</taxon>
        <taxon>Pentapetalae</taxon>
        <taxon>asterids</taxon>
        <taxon>lamiids</taxon>
        <taxon>Lamiales</taxon>
        <taxon>Gesneriaceae</taxon>
        <taxon>Didymocarpoideae</taxon>
        <taxon>Trichosporeae</taxon>
        <taxon>Loxocarpinae</taxon>
        <taxon>Dorcoceras</taxon>
    </lineage>
</organism>
<dbReference type="InterPro" id="IPR001876">
    <property type="entry name" value="Znf_RanBP2"/>
</dbReference>
<feature type="domain" description="RanBP2-type" evidence="5">
    <location>
        <begin position="267"/>
        <end position="296"/>
    </location>
</feature>
<dbReference type="AlphaFoldDB" id="A0A2Z7CP63"/>
<keyword evidence="3" id="KW-0862">Zinc</keyword>
<dbReference type="Gene3D" id="4.10.1060.10">
    <property type="entry name" value="Zinc finger, RanBP2-type"/>
    <property type="match status" value="3"/>
</dbReference>
<evidence type="ECO:0000313" key="6">
    <source>
        <dbReference type="EMBL" id="KZV46509.1"/>
    </source>
</evidence>
<dbReference type="PANTHER" id="PTHR23111:SF40">
    <property type="entry name" value="RNA-BINDING PROTEIN INVOLVED IN HETEROCHROMATIN ASSEMBLY-RELATED"/>
    <property type="match status" value="1"/>
</dbReference>
<feature type="domain" description="RanBP2-type" evidence="5">
    <location>
        <begin position="306"/>
        <end position="335"/>
    </location>
</feature>
<dbReference type="GO" id="GO:0008270">
    <property type="term" value="F:zinc ion binding"/>
    <property type="evidence" value="ECO:0007669"/>
    <property type="project" value="UniProtKB-KW"/>
</dbReference>
<dbReference type="PROSITE" id="PS50199">
    <property type="entry name" value="ZF_RANBP2_2"/>
    <property type="match status" value="3"/>
</dbReference>
<dbReference type="InterPro" id="IPR036443">
    <property type="entry name" value="Znf_RanBP2_sf"/>
</dbReference>
<dbReference type="Proteomes" id="UP000250235">
    <property type="component" value="Unassembled WGS sequence"/>
</dbReference>
<evidence type="ECO:0000313" key="7">
    <source>
        <dbReference type="Proteomes" id="UP000250235"/>
    </source>
</evidence>
<dbReference type="GO" id="GO:0003729">
    <property type="term" value="F:mRNA binding"/>
    <property type="evidence" value="ECO:0007669"/>
    <property type="project" value="TreeGrafter"/>
</dbReference>
<sequence>MAATSALFSSFGTTMRRNFPQIRSLKFNNFFLPLSPRFNRNCSSAALLGSNVPADSPSTHPWPEWVKFVDRLKDKGYLNPEAGMSDSSGGNDQGLVDYTDINLLKNASFSFARARYDIFKSLSTKDIQTIVERGCPNVLRKSVNSGKRLRAHLKLDEGEVCGSCNFRGSCDRAYILLEDSEGAPRTVDVVRMLLFYALDPLIISGEKKPQGRDLVEASAKKLLLELIELGETPIDLDIPKPMAVTPRQKKQSLISFDRGRSQDVEMKQGDWVCTKCSFVNFARNTLCLKCREKGPKHVARDSLEMKRGDWNCPECSFMNFASKKNCFRCQQPRPPRELKPGDWECPGCDFLNFSRNNVCKRCDLKRPNQESMTPYGDRTWKKPYQS</sequence>
<dbReference type="PANTHER" id="PTHR23111">
    <property type="entry name" value="ZINC FINGER PROTEIN"/>
    <property type="match status" value="1"/>
</dbReference>
<evidence type="ECO:0000256" key="1">
    <source>
        <dbReference type="ARBA" id="ARBA00022723"/>
    </source>
</evidence>
<name>A0A2Z7CP63_9LAMI</name>
<reference evidence="6 7" key="1">
    <citation type="journal article" date="2015" name="Proc. Natl. Acad. Sci. U.S.A.">
        <title>The resurrection genome of Boea hygrometrica: A blueprint for survival of dehydration.</title>
        <authorList>
            <person name="Xiao L."/>
            <person name="Yang G."/>
            <person name="Zhang L."/>
            <person name="Yang X."/>
            <person name="Zhao S."/>
            <person name="Ji Z."/>
            <person name="Zhou Q."/>
            <person name="Hu M."/>
            <person name="Wang Y."/>
            <person name="Chen M."/>
            <person name="Xu Y."/>
            <person name="Jin H."/>
            <person name="Xiao X."/>
            <person name="Hu G."/>
            <person name="Bao F."/>
            <person name="Hu Y."/>
            <person name="Wan P."/>
            <person name="Li L."/>
            <person name="Deng X."/>
            <person name="Kuang T."/>
            <person name="Xiang C."/>
            <person name="Zhu J.K."/>
            <person name="Oliver M.J."/>
            <person name="He Y."/>
        </authorList>
    </citation>
    <scope>NUCLEOTIDE SEQUENCE [LARGE SCALE GENOMIC DNA]</scope>
    <source>
        <strain evidence="7">cv. XS01</strain>
    </source>
</reference>